<dbReference type="AlphaFoldDB" id="G0VQ63"/>
<dbReference type="RefSeq" id="WP_014016321.1">
    <property type="nucleotide sequence ID" value="NC_015873.1"/>
</dbReference>
<dbReference type="STRING" id="1064535.MELS_1370"/>
<dbReference type="InterPro" id="IPR053955">
    <property type="entry name" value="Csm6_CARF"/>
</dbReference>
<dbReference type="KEGG" id="med:MELS_1370"/>
<dbReference type="EMBL" id="HE576794">
    <property type="protein sequence ID" value="CCC73591.1"/>
    <property type="molecule type" value="Genomic_DNA"/>
</dbReference>
<evidence type="ECO:0000259" key="1">
    <source>
        <dbReference type="Pfam" id="PF09659"/>
    </source>
</evidence>
<dbReference type="Proteomes" id="UP000010111">
    <property type="component" value="Chromosome"/>
</dbReference>
<evidence type="ECO:0000259" key="2">
    <source>
        <dbReference type="Pfam" id="PF22208"/>
    </source>
</evidence>
<dbReference type="NCBIfam" id="TIGR02672">
    <property type="entry name" value="cas_csm6"/>
    <property type="match status" value="1"/>
</dbReference>
<evidence type="ECO:0000313" key="4">
    <source>
        <dbReference type="Proteomes" id="UP000010111"/>
    </source>
</evidence>
<organism evidence="3 4">
    <name type="scientific">Megasphaera elsdenii DSM 20460</name>
    <dbReference type="NCBI Taxonomy" id="1064535"/>
    <lineage>
        <taxon>Bacteria</taxon>
        <taxon>Bacillati</taxon>
        <taxon>Bacillota</taxon>
        <taxon>Negativicutes</taxon>
        <taxon>Veillonellales</taxon>
        <taxon>Veillonellaceae</taxon>
        <taxon>Megasphaera</taxon>
    </lineage>
</organism>
<proteinExistence type="predicted"/>
<feature type="domain" description="Csm6 CARF" evidence="2">
    <location>
        <begin position="70"/>
        <end position="169"/>
    </location>
</feature>
<dbReference type="GeneID" id="97490817"/>
<reference evidence="3 4" key="1">
    <citation type="journal article" date="2011" name="J. Bacteriol.">
        <title>Genome Sequence of the Ruminal Bacterium Megasphaera elsdenii.</title>
        <authorList>
            <person name="Marx H."/>
            <person name="Graf A.B."/>
            <person name="Tatto N."/>
            <person name="Thallinger G.G."/>
            <person name="Mattanovich D."/>
            <person name="Sauer M."/>
        </authorList>
    </citation>
    <scope>NUCLEOTIDE SEQUENCE [LARGE SCALE GENOMIC DNA]</scope>
    <source>
        <strain evidence="3 4">DSM 20460</strain>
    </source>
</reference>
<name>G0VQ63_MEGEL</name>
<evidence type="ECO:0008006" key="5">
    <source>
        <dbReference type="Google" id="ProtNLM"/>
    </source>
</evidence>
<dbReference type="Pfam" id="PF22208">
    <property type="entry name" value="Cas_Csm6_CARF"/>
    <property type="match status" value="1"/>
</dbReference>
<dbReference type="Pfam" id="PF09659">
    <property type="entry name" value="Cas_Csm6_HEPN"/>
    <property type="match status" value="1"/>
</dbReference>
<dbReference type="eggNOG" id="ENOG502Z9RR">
    <property type="taxonomic scope" value="Bacteria"/>
</dbReference>
<dbReference type="InterPro" id="IPR013489">
    <property type="entry name" value="CRISPR-assoc_prot_Csm6"/>
</dbReference>
<keyword evidence="4" id="KW-1185">Reference proteome</keyword>
<gene>
    <name evidence="3" type="ORF">MELS_1370</name>
</gene>
<feature type="domain" description="Csm6 HEPN" evidence="1">
    <location>
        <begin position="249"/>
        <end position="442"/>
    </location>
</feature>
<accession>G0VQ63</accession>
<evidence type="ECO:0000313" key="3">
    <source>
        <dbReference type="EMBL" id="CCC73591.1"/>
    </source>
</evidence>
<dbReference type="HOGENOM" id="CLU_047385_3_0_9"/>
<dbReference type="InterPro" id="IPR053941">
    <property type="entry name" value="Csm6_HEPN"/>
</dbReference>
<protein>
    <recommendedName>
        <fullName evidence="5">CRISPR-associated protein</fullName>
    </recommendedName>
</protein>
<sequence length="450" mass="52567">MKILFSPIGTTDPVRNCRDGACLHILRYYHPDKVVLYFTAEMEKRERNTHMYTLGIEHVQPGCPVESLYSGIVDAHLYDAYLHDLPGHVLKLHQIYPEAEILLNLSSGTPQIKVVLAIMSTEYAWCRGIQVASPEHRSNTNNIPVQDEEDVEEMLACNEDDEPDAPNRCEEPHLEILRFYREKYEIMSLVNQYEYMGAWAFCKGSHTISAQTKKLIQFAMYRSDLQTKAAQQIMRKYHGQALFPFEREGESLTEYLLTMQIHKEKKQYASFMVQISPFLYELFVTYAKMNLKIPLLNYREKVAGRRILRRQTLLQKPQGPELIAYLDHVWPQPFYDSELSFILLYQVFCFAEQFDGAKDAEKHHEFMTDPLMNSANPYMDKLRKLRNNTAHEIINVTEETIQKRTGLTPDDIMTSFWNLLSIIYGSPVNRQRMAYKRLNQWIGESLLINL</sequence>